<protein>
    <submittedName>
        <fullName evidence="5">Beta-galactosidase</fullName>
        <ecNumber evidence="5">3.2.1.23</ecNumber>
    </submittedName>
</protein>
<dbReference type="InterPro" id="IPR017853">
    <property type="entry name" value="GH"/>
</dbReference>
<sequence>MPVETSRKRIVVDGVPRLILAGEVHYFRVPREEWGQRLDLVLEAGLTAVSTYIPWLLHELPDGSLDVEGRTRPERDVGAFVDLCRERGLLVIARPGPFVMAELKNEGVPYRVYREHPEIVPFGWDGAPAPTRTVDYLAPAFLAETARWYDAILPVIASRLHHRGGPVVAVQLDNEVGMLAWVTNSPDLTDHLLDHFAGWVRDRYDGAGPYPLEPGTDGWAEAVRSPGEGWAGPLRRDLGEFMRVRFADYMAALVAMARERGVDDVPFLVNIHGTESEAGGQPFPIGISQLVRTYSGIPGMVSGSDHYLGEMTPTTTADLYVMNAFMDAVHDADQPVTSLEFEAGSGDYGAGAGRQYDPATVDLKTRLCVAQGARLVSYYLFAGGINPMLDEPVGDGNDRVSFTGERHGTAAPVDPEGRKGFAYEATAGVGHALRANAPWLAVMDEEHDDVALGLVLDAYATEYHHPGSAVMTDVVDDLTAHRGAGEGRALARSLLDAGYRFGAVHLEERDPAPGSVLVQGSGRYLSEAVQRRVLAHARAGGGVLLLGRVPERDLDGRPCTVLADGLGVHGGDVLAADRSTFPSVHVHGWAAPSAELRVSWRQEVVAPDEAEVVLTDVDGAVCGVDVAVGDGRFVLLAAGLPPSREVVERATSRLGSTPGVRHDAPWRGVVVTTTAGDGQRALHVVNITGVPMPTTVSVDGRALLDGRTLDLPPRSGYVLPLGVDVGPIRIVGGSGEVAGVDEDGIRFRPLVPVGGGAGHVDLEPGTAVGGDASYTVATGPDGSVRVTPTDPSAALRIRIAR</sequence>
<dbReference type="Pfam" id="PF01301">
    <property type="entry name" value="Glyco_hydro_35"/>
    <property type="match status" value="1"/>
</dbReference>
<reference evidence="5" key="1">
    <citation type="submission" date="2021-04" db="EMBL/GenBank/DDBJ databases">
        <title>Phycicoccus avicenniae sp. nov., a novel endophytic actinomycetes isolated from branch of Avicennia mariana.</title>
        <authorList>
            <person name="Tuo L."/>
        </authorList>
    </citation>
    <scope>NUCLEOTIDE SEQUENCE</scope>
    <source>
        <strain evidence="5">BSK3Z-2</strain>
    </source>
</reference>
<keyword evidence="5" id="KW-0326">Glycosidase</keyword>
<dbReference type="PRINTS" id="PR00742">
    <property type="entry name" value="GLHYDRLASE35"/>
</dbReference>
<dbReference type="EC" id="3.2.1.23" evidence="5"/>
<gene>
    <name evidence="5" type="ORF">KC207_13575</name>
</gene>
<dbReference type="Gene3D" id="3.20.20.80">
    <property type="entry name" value="Glycosidases"/>
    <property type="match status" value="1"/>
</dbReference>
<dbReference type="SUPFAM" id="SSF51445">
    <property type="entry name" value="(Trans)glycosidases"/>
    <property type="match status" value="1"/>
</dbReference>
<dbReference type="Gene3D" id="3.40.50.880">
    <property type="match status" value="1"/>
</dbReference>
<dbReference type="InterPro" id="IPR031330">
    <property type="entry name" value="Gly_Hdrlase_35_cat"/>
</dbReference>
<organism evidence="5 6">
    <name type="scientific">Phycicoccus avicenniae</name>
    <dbReference type="NCBI Taxonomy" id="2828860"/>
    <lineage>
        <taxon>Bacteria</taxon>
        <taxon>Bacillati</taxon>
        <taxon>Actinomycetota</taxon>
        <taxon>Actinomycetes</taxon>
        <taxon>Micrococcales</taxon>
        <taxon>Intrasporangiaceae</taxon>
        <taxon>Phycicoccus</taxon>
    </lineage>
</organism>
<evidence type="ECO:0000259" key="4">
    <source>
        <dbReference type="Pfam" id="PF22369"/>
    </source>
</evidence>
<dbReference type="AlphaFoldDB" id="A0A941I1R7"/>
<accession>A0A941I1R7</accession>
<dbReference type="EMBL" id="JAGSNF010000019">
    <property type="protein sequence ID" value="MBR7744319.1"/>
    <property type="molecule type" value="Genomic_DNA"/>
</dbReference>
<dbReference type="Proteomes" id="UP000677016">
    <property type="component" value="Unassembled WGS sequence"/>
</dbReference>
<dbReference type="RefSeq" id="WP_211603840.1">
    <property type="nucleotide sequence ID" value="NZ_JAGSNF010000019.1"/>
</dbReference>
<comment type="caution">
    <text evidence="5">The sequence shown here is derived from an EMBL/GenBank/DDBJ whole genome shotgun (WGS) entry which is preliminary data.</text>
</comment>
<dbReference type="InterPro" id="IPR054746">
    <property type="entry name" value="GLMA-like_second"/>
</dbReference>
<keyword evidence="6" id="KW-1185">Reference proteome</keyword>
<dbReference type="GO" id="GO:0004565">
    <property type="term" value="F:beta-galactosidase activity"/>
    <property type="evidence" value="ECO:0007669"/>
    <property type="project" value="UniProtKB-EC"/>
</dbReference>
<comment type="similarity">
    <text evidence="1 2">Belongs to the glycosyl hydrolase 35 family.</text>
</comment>
<dbReference type="PANTHER" id="PTHR23421">
    <property type="entry name" value="BETA-GALACTOSIDASE RELATED"/>
    <property type="match status" value="1"/>
</dbReference>
<keyword evidence="5" id="KW-0378">Hydrolase</keyword>
<feature type="domain" description="GLMA-like second" evidence="4">
    <location>
        <begin position="477"/>
        <end position="575"/>
    </location>
</feature>
<dbReference type="InterPro" id="IPR001944">
    <property type="entry name" value="Glycoside_Hdrlase_35"/>
</dbReference>
<dbReference type="Pfam" id="PF22369">
    <property type="entry name" value="GLMA_2nd"/>
    <property type="match status" value="1"/>
</dbReference>
<evidence type="ECO:0000259" key="3">
    <source>
        <dbReference type="Pfam" id="PF01301"/>
    </source>
</evidence>
<name>A0A941I1R7_9MICO</name>
<dbReference type="GO" id="GO:0005975">
    <property type="term" value="P:carbohydrate metabolic process"/>
    <property type="evidence" value="ECO:0007669"/>
    <property type="project" value="InterPro"/>
</dbReference>
<evidence type="ECO:0000313" key="6">
    <source>
        <dbReference type="Proteomes" id="UP000677016"/>
    </source>
</evidence>
<evidence type="ECO:0000256" key="2">
    <source>
        <dbReference type="RuleBase" id="RU003679"/>
    </source>
</evidence>
<evidence type="ECO:0000313" key="5">
    <source>
        <dbReference type="EMBL" id="MBR7744319.1"/>
    </source>
</evidence>
<feature type="domain" description="Glycoside hydrolase 35 catalytic" evidence="3">
    <location>
        <begin position="10"/>
        <end position="179"/>
    </location>
</feature>
<evidence type="ECO:0000256" key="1">
    <source>
        <dbReference type="ARBA" id="ARBA00009809"/>
    </source>
</evidence>
<dbReference type="InterPro" id="IPR029062">
    <property type="entry name" value="Class_I_gatase-like"/>
</dbReference>
<proteinExistence type="inferred from homology"/>